<name>A0A9W6XGI2_9STRA</name>
<evidence type="ECO:0000256" key="1">
    <source>
        <dbReference type="SAM" id="MobiDB-lite"/>
    </source>
</evidence>
<feature type="region of interest" description="Disordered" evidence="1">
    <location>
        <begin position="259"/>
        <end position="279"/>
    </location>
</feature>
<organism evidence="2 3">
    <name type="scientific">Phytophthora fragariaefolia</name>
    <dbReference type="NCBI Taxonomy" id="1490495"/>
    <lineage>
        <taxon>Eukaryota</taxon>
        <taxon>Sar</taxon>
        <taxon>Stramenopiles</taxon>
        <taxon>Oomycota</taxon>
        <taxon>Peronosporomycetes</taxon>
        <taxon>Peronosporales</taxon>
        <taxon>Peronosporaceae</taxon>
        <taxon>Phytophthora</taxon>
    </lineage>
</organism>
<evidence type="ECO:0000313" key="2">
    <source>
        <dbReference type="EMBL" id="GMF38117.1"/>
    </source>
</evidence>
<accession>A0A9W6XGI2</accession>
<feature type="region of interest" description="Disordered" evidence="1">
    <location>
        <begin position="300"/>
        <end position="334"/>
    </location>
</feature>
<feature type="compositionally biased region" description="Basic residues" evidence="1">
    <location>
        <begin position="195"/>
        <end position="206"/>
    </location>
</feature>
<feature type="compositionally biased region" description="Polar residues" evidence="1">
    <location>
        <begin position="184"/>
        <end position="194"/>
    </location>
</feature>
<evidence type="ECO:0000313" key="3">
    <source>
        <dbReference type="Proteomes" id="UP001165121"/>
    </source>
</evidence>
<dbReference type="Proteomes" id="UP001165121">
    <property type="component" value="Unassembled WGS sequence"/>
</dbReference>
<feature type="region of interest" description="Disordered" evidence="1">
    <location>
        <begin position="361"/>
        <end position="381"/>
    </location>
</feature>
<feature type="region of interest" description="Disordered" evidence="1">
    <location>
        <begin position="1"/>
        <end position="42"/>
    </location>
</feature>
<reference evidence="2" key="1">
    <citation type="submission" date="2023-04" db="EMBL/GenBank/DDBJ databases">
        <title>Phytophthora fragariaefolia NBRC 109709.</title>
        <authorList>
            <person name="Ichikawa N."/>
            <person name="Sato H."/>
            <person name="Tonouchi N."/>
        </authorList>
    </citation>
    <scope>NUCLEOTIDE SEQUENCE</scope>
    <source>
        <strain evidence="2">NBRC 109709</strain>
    </source>
</reference>
<sequence length="533" mass="58117">MTPEVPITRRGSRLQDESENDEKRKTTLRRQGSDVASVDVNESSATLTTEKYRSWSLEDVEGDVMTLLDDIVISSVGLSMENVISSRLFTYVATWGKSVLQEMLVSAIAPTGDVSIDSSELSTMNSPRVLLGRTNAQFESPEPPKSCPIDATYQRRQIPMRAAKRHHYDNESLNNAVKAAIQSHTHPASITSSRHTVKSKMRRKQHGASSAQMELTGHQPGVPYSVDIHDSPHEHKHHIAFPREAVAEHHLVEPTYPLCQTEPTHESAPPPSDPNAIGADTGAALKLNIDTENLRQGNSIASSRTHRSPPPLSHSPSSISSARRRPQPPGSALSVHPAKVFCFGERDEEVKVVYAVSKSPPRRNTKSVLPDISSGRITPRPSLSRAAFGAFGSTNNDSDGNDKESLFDEDPLRQHFQTMPLSPGRMDTCTLPAPSSDPLSPRTQISTNQNKIQPRNGTFITETAWDLGPSTSRISSEGQIAPHGTAPRCWGEDKSECLLSAEPTVSCSCSSSTSLVRQGGTFKALSQYILLTC</sequence>
<feature type="compositionally biased region" description="Basic and acidic residues" evidence="1">
    <location>
        <begin position="13"/>
        <end position="25"/>
    </location>
</feature>
<protein>
    <submittedName>
        <fullName evidence="2">Unnamed protein product</fullName>
    </submittedName>
</protein>
<comment type="caution">
    <text evidence="2">The sequence shown here is derived from an EMBL/GenBank/DDBJ whole genome shotgun (WGS) entry which is preliminary data.</text>
</comment>
<dbReference type="OrthoDB" id="129360at2759"/>
<feature type="region of interest" description="Disordered" evidence="1">
    <location>
        <begin position="184"/>
        <end position="235"/>
    </location>
</feature>
<gene>
    <name evidence="2" type="ORF">Pfra01_001087300</name>
</gene>
<dbReference type="AlphaFoldDB" id="A0A9W6XGI2"/>
<dbReference type="EMBL" id="BSXT01001074">
    <property type="protein sequence ID" value="GMF38117.1"/>
    <property type="molecule type" value="Genomic_DNA"/>
</dbReference>
<proteinExistence type="predicted"/>
<keyword evidence="3" id="KW-1185">Reference proteome</keyword>